<evidence type="ECO:0000256" key="1">
    <source>
        <dbReference type="ARBA" id="ARBA00004340"/>
    </source>
</evidence>
<comment type="caution">
    <text evidence="5">The sequence shown here is derived from an EMBL/GenBank/DDBJ whole genome shotgun (WGS) entry which is preliminary data.</text>
</comment>
<evidence type="ECO:0000259" key="4">
    <source>
        <dbReference type="Pfam" id="PF20147"/>
    </source>
</evidence>
<evidence type="ECO:0000313" key="5">
    <source>
        <dbReference type="EMBL" id="KAF9537068.1"/>
    </source>
</evidence>
<dbReference type="Proteomes" id="UP000723463">
    <property type="component" value="Unassembled WGS sequence"/>
</dbReference>
<feature type="domain" description="Crinkler effector protein N-terminal" evidence="4">
    <location>
        <begin position="1"/>
        <end position="103"/>
    </location>
</feature>
<reference evidence="5" key="1">
    <citation type="journal article" date="2020" name="Fungal Divers.">
        <title>Resolving the Mortierellaceae phylogeny through synthesis of multi-gene phylogenetics and phylogenomics.</title>
        <authorList>
            <person name="Vandepol N."/>
            <person name="Liber J."/>
            <person name="Desiro A."/>
            <person name="Na H."/>
            <person name="Kennedy M."/>
            <person name="Barry K."/>
            <person name="Grigoriev I.V."/>
            <person name="Miller A.N."/>
            <person name="O'Donnell K."/>
            <person name="Stajich J.E."/>
            <person name="Bonito G."/>
        </authorList>
    </citation>
    <scope>NUCLEOTIDE SEQUENCE</scope>
    <source>
        <strain evidence="5">NRRL 2591</strain>
    </source>
</reference>
<organism evidence="5 6">
    <name type="scientific">Mortierella hygrophila</name>
    <dbReference type="NCBI Taxonomy" id="979708"/>
    <lineage>
        <taxon>Eukaryota</taxon>
        <taxon>Fungi</taxon>
        <taxon>Fungi incertae sedis</taxon>
        <taxon>Mucoromycota</taxon>
        <taxon>Mortierellomycotina</taxon>
        <taxon>Mortierellomycetes</taxon>
        <taxon>Mortierellales</taxon>
        <taxon>Mortierellaceae</taxon>
        <taxon>Mortierella</taxon>
    </lineage>
</organism>
<dbReference type="InterPro" id="IPR045379">
    <property type="entry name" value="Crinkler_N"/>
</dbReference>
<gene>
    <name evidence="5" type="ORF">EC957_008885</name>
</gene>
<dbReference type="GO" id="GO:0005576">
    <property type="term" value="C:extracellular region"/>
    <property type="evidence" value="ECO:0007669"/>
    <property type="project" value="UniProtKB-SubCell"/>
</dbReference>
<dbReference type="AlphaFoldDB" id="A0A9P6JXF1"/>
<protein>
    <recommendedName>
        <fullName evidence="4">Crinkler effector protein N-terminal domain-containing protein</fullName>
    </recommendedName>
</protein>
<sequence length="392" mass="44159">MKIFCLVHGETTSSIFTVVASPDDVVSDLKKLIRTEKTNAFSDIDADKLILWRVSIPDDDDDDDDERPILIDNVPEKKKLKATTKLSKVFDADLPEDTIHIIVHRPPSGPDDKDVQEPRLRTILKMYVQEGLKGLVLRVDFPQKGFSKFSVADVLRRLDVEKLENIAELPVGRTPCDTEERREVLGLLNGSIELARRSSKFVNEACCTRYAGPYFQAAVALNPELCLTPEREISGRWGSGPVDYGIEWRNVAGWYVSGVAEVKTSKTYETGFPQNVIQLDAALTGRDARGPQNQSKTLVSYGVVTDAKQWELVECRLEPMNALGTFQPPPVIRRKVLDVIVDYDNDNWRDAAQEVFEHILWFVEKMSEEILLTEDAPSTKRSRGDDNGIKEP</sequence>
<keyword evidence="3" id="KW-0964">Secreted</keyword>
<keyword evidence="6" id="KW-1185">Reference proteome</keyword>
<name>A0A9P6JXF1_9FUNG</name>
<comment type="subcellular location">
    <subcellularLocation>
        <location evidence="1">Host cell</location>
    </subcellularLocation>
    <subcellularLocation>
        <location evidence="2">Secreted</location>
    </subcellularLocation>
</comment>
<proteinExistence type="predicted"/>
<dbReference type="EMBL" id="JAAAXW010000468">
    <property type="protein sequence ID" value="KAF9537068.1"/>
    <property type="molecule type" value="Genomic_DNA"/>
</dbReference>
<dbReference type="Pfam" id="PF20147">
    <property type="entry name" value="Crinkler"/>
    <property type="match status" value="1"/>
</dbReference>
<evidence type="ECO:0000256" key="3">
    <source>
        <dbReference type="ARBA" id="ARBA00022525"/>
    </source>
</evidence>
<dbReference type="GO" id="GO:0043657">
    <property type="term" value="C:host cell"/>
    <property type="evidence" value="ECO:0007669"/>
    <property type="project" value="UniProtKB-SubCell"/>
</dbReference>
<evidence type="ECO:0000313" key="6">
    <source>
        <dbReference type="Proteomes" id="UP000723463"/>
    </source>
</evidence>
<evidence type="ECO:0000256" key="2">
    <source>
        <dbReference type="ARBA" id="ARBA00004613"/>
    </source>
</evidence>
<accession>A0A9P6JXF1</accession>